<dbReference type="PANTHER" id="PTHR38926:SF5">
    <property type="entry name" value="F-BOX AND LEUCINE-RICH REPEAT PROTEIN 6"/>
    <property type="match status" value="1"/>
</dbReference>
<evidence type="ECO:0000256" key="2">
    <source>
        <dbReference type="SAM" id="MobiDB-lite"/>
    </source>
</evidence>
<gene>
    <name evidence="4" type="ORF">ONZ51_g8598</name>
</gene>
<dbReference type="Pfam" id="PF12937">
    <property type="entry name" value="F-box-like"/>
    <property type="match status" value="1"/>
</dbReference>
<dbReference type="SUPFAM" id="SSF81383">
    <property type="entry name" value="F-box domain"/>
    <property type="match status" value="1"/>
</dbReference>
<dbReference type="InterPro" id="IPR006553">
    <property type="entry name" value="Leu-rich_rpt_Cys-con_subtyp"/>
</dbReference>
<evidence type="ECO:0000313" key="5">
    <source>
        <dbReference type="Proteomes" id="UP001215151"/>
    </source>
</evidence>
<evidence type="ECO:0000259" key="3">
    <source>
        <dbReference type="Pfam" id="PF12937"/>
    </source>
</evidence>
<dbReference type="SUPFAM" id="SSF52047">
    <property type="entry name" value="RNI-like"/>
    <property type="match status" value="1"/>
</dbReference>
<feature type="region of interest" description="Disordered" evidence="2">
    <location>
        <begin position="534"/>
        <end position="572"/>
    </location>
</feature>
<evidence type="ECO:0000256" key="1">
    <source>
        <dbReference type="SAM" id="Coils"/>
    </source>
</evidence>
<dbReference type="InterPro" id="IPR001810">
    <property type="entry name" value="F-box_dom"/>
</dbReference>
<protein>
    <recommendedName>
        <fullName evidence="3">F-box domain-containing protein</fullName>
    </recommendedName>
</protein>
<dbReference type="AlphaFoldDB" id="A0AAD7TMX6"/>
<feature type="domain" description="F-box" evidence="3">
    <location>
        <begin position="136"/>
        <end position="187"/>
    </location>
</feature>
<dbReference type="PANTHER" id="PTHR38926">
    <property type="entry name" value="F-BOX DOMAIN CONTAINING PROTEIN, EXPRESSED"/>
    <property type="match status" value="1"/>
</dbReference>
<feature type="region of interest" description="Disordered" evidence="2">
    <location>
        <begin position="56"/>
        <end position="85"/>
    </location>
</feature>
<dbReference type="Gene3D" id="3.80.10.10">
    <property type="entry name" value="Ribonuclease Inhibitor"/>
    <property type="match status" value="1"/>
</dbReference>
<evidence type="ECO:0000313" key="4">
    <source>
        <dbReference type="EMBL" id="KAJ8470012.1"/>
    </source>
</evidence>
<keyword evidence="5" id="KW-1185">Reference proteome</keyword>
<comment type="caution">
    <text evidence="4">The sequence shown here is derived from an EMBL/GenBank/DDBJ whole genome shotgun (WGS) entry which is preliminary data.</text>
</comment>
<organism evidence="4 5">
    <name type="scientific">Trametes cubensis</name>
    <dbReference type="NCBI Taxonomy" id="1111947"/>
    <lineage>
        <taxon>Eukaryota</taxon>
        <taxon>Fungi</taxon>
        <taxon>Dikarya</taxon>
        <taxon>Basidiomycota</taxon>
        <taxon>Agaricomycotina</taxon>
        <taxon>Agaricomycetes</taxon>
        <taxon>Polyporales</taxon>
        <taxon>Polyporaceae</taxon>
        <taxon>Trametes</taxon>
    </lineage>
</organism>
<dbReference type="EMBL" id="JAPEVG010000265">
    <property type="protein sequence ID" value="KAJ8470012.1"/>
    <property type="molecule type" value="Genomic_DNA"/>
</dbReference>
<sequence length="647" mass="72582">MHRTPLLHPTPRLHPSAMAYVSLEAPLARAPTTMSWTSEYSEPPPYEMCDPPTLMNATYPDKPSPFPRPQDVASTSAGLSRGPWLSSPRRNAANLSIPHLREALHSLESKMATLLSERDLLESRLEQAVRLQSPVQRVPNDLLSSIFSIAVLDGEEEDSITLSNLMLVCRYWREVAIHTPMLWTRIVMGTHRSVDRALLKLDRSRSAPLYICLDFSPRMEHGTVSTESIVTAMDLIRPAIWRWKTFHLTVPSRPQAHVALTRCREQAPLLEVLSIRVAHSMQEDHYSAPPLPLFERHTPRLRSTSFTSFNFGWDIALLSNLRVLKLGGYWNGFSPSVDVILKTLRACPQLEELVLRNMSDVDPESCASLISESSEQQDDFALARVSDTRTIQLPRLRKASFYYSGNLRTRTVFSLLSFPALERIELCYLDNVSPILECLRKQSLTVLPLRHLRIESCFLNELRFARLLQRLPALNSLELVDVEDVTSNLMRNFAAPPVSQTWVCPKLSTLSLEGCTSIDWETIRSIVESRLPPHSRAFPRQSARQASPSPVRPAVSSTSVSSASGQRPAVSSSTSSASAFAATAHILSHQPAMSSASHAVGRPVRIESMDLTRCHQISKEMVQWLRMYVAEVKCETVKSVWGEPSLS</sequence>
<dbReference type="Proteomes" id="UP001215151">
    <property type="component" value="Unassembled WGS sequence"/>
</dbReference>
<feature type="compositionally biased region" description="Low complexity" evidence="2">
    <location>
        <begin position="546"/>
        <end position="572"/>
    </location>
</feature>
<name>A0AAD7TMX6_9APHY</name>
<dbReference type="Gene3D" id="1.20.1280.50">
    <property type="match status" value="1"/>
</dbReference>
<accession>A0AAD7TMX6</accession>
<reference evidence="4" key="1">
    <citation type="submission" date="2022-11" db="EMBL/GenBank/DDBJ databases">
        <title>Genome Sequence of Cubamyces cubensis.</title>
        <authorList>
            <person name="Buettner E."/>
        </authorList>
    </citation>
    <scope>NUCLEOTIDE SEQUENCE</scope>
    <source>
        <strain evidence="4">MPL-01</strain>
    </source>
</reference>
<feature type="coiled-coil region" evidence="1">
    <location>
        <begin position="104"/>
        <end position="131"/>
    </location>
</feature>
<proteinExistence type="predicted"/>
<dbReference type="SMART" id="SM00367">
    <property type="entry name" value="LRR_CC"/>
    <property type="match status" value="3"/>
</dbReference>
<dbReference type="InterPro" id="IPR036047">
    <property type="entry name" value="F-box-like_dom_sf"/>
</dbReference>
<keyword evidence="1" id="KW-0175">Coiled coil</keyword>
<dbReference type="InterPro" id="IPR032675">
    <property type="entry name" value="LRR_dom_sf"/>
</dbReference>